<dbReference type="GO" id="GO:0008800">
    <property type="term" value="F:beta-lactamase activity"/>
    <property type="evidence" value="ECO:0007669"/>
    <property type="project" value="InterPro"/>
</dbReference>
<dbReference type="HOGENOM" id="CLU_031960_9_2_0"/>
<dbReference type="EMBL" id="CP001114">
    <property type="protein sequence ID" value="ACO47090.1"/>
    <property type="molecule type" value="Genomic_DNA"/>
</dbReference>
<dbReference type="STRING" id="546414.Deide_20680"/>
<feature type="domain" description="Beta-lactamase class A catalytic" evidence="1">
    <location>
        <begin position="20"/>
        <end position="241"/>
    </location>
</feature>
<dbReference type="PANTHER" id="PTHR35333">
    <property type="entry name" value="BETA-LACTAMASE"/>
    <property type="match status" value="1"/>
</dbReference>
<keyword evidence="3" id="KW-1185">Reference proteome</keyword>
<gene>
    <name evidence="2" type="ordered locus">Deide_20680</name>
</gene>
<accession>C1CYR0</accession>
<reference evidence="2 3" key="1">
    <citation type="journal article" date="2009" name="PLoS Genet.">
        <title>Alliance of proteomics and genomics to unravel the specificities of Sahara bacterium Deinococcus deserti.</title>
        <authorList>
            <person name="de Groot A."/>
            <person name="Dulermo R."/>
            <person name="Ortet P."/>
            <person name="Blanchard L."/>
            <person name="Guerin P."/>
            <person name="Fernandez B."/>
            <person name="Vacherie B."/>
            <person name="Dossat C."/>
            <person name="Jolivet E."/>
            <person name="Siguier P."/>
            <person name="Chandler M."/>
            <person name="Barakat M."/>
            <person name="Dedieu A."/>
            <person name="Barbe V."/>
            <person name="Heulin T."/>
            <person name="Sommer S."/>
            <person name="Achouak W."/>
            <person name="Armengaud J."/>
        </authorList>
    </citation>
    <scope>NUCLEOTIDE SEQUENCE [LARGE SCALE GENOMIC DNA]</scope>
    <source>
        <strain evidence="3">DSM 17065 / CIP 109153 / LMG 22923 / VCD115</strain>
    </source>
</reference>
<sequence>MREAFLARARQRGFAGDTGLRICDLDGTELYALNATRTFPAASTIKVPLLIQALQEAQTGRLNLRERVTLEAADRVPGSGILYELGAGLQPSWLDLLTLMVIVSDNTATNLVIARLGPDEINSWLARGGWSSTRLIGRLQLPPEQQNEAQRRGERNRTSAHDQVDLLLRLANGALLDRTHTDLALSILSRQQLRDIIGRRVPRSPTGEHVYRLVSKSGELTGVHHDVGILYTPRPLVIALLSEAGQDPREHPENRDVLALADALWPLLSELGQVVPSGDI</sequence>
<dbReference type="Gene3D" id="3.40.710.10">
    <property type="entry name" value="DD-peptidase/beta-lactamase superfamily"/>
    <property type="match status" value="1"/>
</dbReference>
<dbReference type="AlphaFoldDB" id="C1CYR0"/>
<name>C1CYR0_DEIDV</name>
<dbReference type="SUPFAM" id="SSF56601">
    <property type="entry name" value="beta-lactamase/transpeptidase-like"/>
    <property type="match status" value="1"/>
</dbReference>
<protein>
    <submittedName>
        <fullName evidence="2">Putative beta-lactamase (Penicillinase)</fullName>
    </submittedName>
</protein>
<dbReference type="InterPro" id="IPR012338">
    <property type="entry name" value="Beta-lactam/transpept-like"/>
</dbReference>
<dbReference type="Proteomes" id="UP000002208">
    <property type="component" value="Chromosome"/>
</dbReference>
<dbReference type="GO" id="GO:0046677">
    <property type="term" value="P:response to antibiotic"/>
    <property type="evidence" value="ECO:0007669"/>
    <property type="project" value="InterPro"/>
</dbReference>
<dbReference type="InterPro" id="IPR045155">
    <property type="entry name" value="Beta-lactam_cat"/>
</dbReference>
<dbReference type="eggNOG" id="COG2367">
    <property type="taxonomic scope" value="Bacteria"/>
</dbReference>
<dbReference type="GO" id="GO:0030655">
    <property type="term" value="P:beta-lactam antibiotic catabolic process"/>
    <property type="evidence" value="ECO:0007669"/>
    <property type="project" value="InterPro"/>
</dbReference>
<organism evidence="2 3">
    <name type="scientific">Deinococcus deserti (strain DSM 17065 / CIP 109153 / LMG 22923 / VCD115)</name>
    <dbReference type="NCBI Taxonomy" id="546414"/>
    <lineage>
        <taxon>Bacteria</taxon>
        <taxon>Thermotogati</taxon>
        <taxon>Deinococcota</taxon>
        <taxon>Deinococci</taxon>
        <taxon>Deinococcales</taxon>
        <taxon>Deinococcaceae</taxon>
        <taxon>Deinococcus</taxon>
    </lineage>
</organism>
<dbReference type="Pfam" id="PF13354">
    <property type="entry name" value="Beta-lactamase2"/>
    <property type="match status" value="1"/>
</dbReference>
<dbReference type="PANTHER" id="PTHR35333:SF4">
    <property type="entry name" value="SLR0121 PROTEIN"/>
    <property type="match status" value="1"/>
</dbReference>
<dbReference type="RefSeq" id="WP_012694211.1">
    <property type="nucleotide sequence ID" value="NC_012526.1"/>
</dbReference>
<dbReference type="PaxDb" id="546414-Deide_20680"/>
<proteinExistence type="predicted"/>
<evidence type="ECO:0000259" key="1">
    <source>
        <dbReference type="Pfam" id="PF13354"/>
    </source>
</evidence>
<dbReference type="InterPro" id="IPR000871">
    <property type="entry name" value="Beta-lactam_class-A"/>
</dbReference>
<evidence type="ECO:0000313" key="3">
    <source>
        <dbReference type="Proteomes" id="UP000002208"/>
    </source>
</evidence>
<dbReference type="KEGG" id="ddr:Deide_20680"/>
<evidence type="ECO:0000313" key="2">
    <source>
        <dbReference type="EMBL" id="ACO47090.1"/>
    </source>
</evidence>